<gene>
    <name evidence="1" type="ORF">CRENPOLYSF2_3350003</name>
</gene>
<dbReference type="InterPro" id="IPR036629">
    <property type="entry name" value="YjbJ_sf"/>
</dbReference>
<evidence type="ECO:0000313" key="1">
    <source>
        <dbReference type="EMBL" id="SJM93502.1"/>
    </source>
</evidence>
<keyword evidence="2" id="KW-1185">Reference proteome</keyword>
<organism evidence="1 2">
    <name type="scientific">Crenothrix polyspora</name>
    <dbReference type="NCBI Taxonomy" id="360316"/>
    <lineage>
        <taxon>Bacteria</taxon>
        <taxon>Pseudomonadati</taxon>
        <taxon>Pseudomonadota</taxon>
        <taxon>Gammaproteobacteria</taxon>
        <taxon>Methylococcales</taxon>
        <taxon>Crenotrichaceae</taxon>
        <taxon>Crenothrix</taxon>
    </lineage>
</organism>
<protein>
    <submittedName>
        <fullName evidence="1">Uncharacterized protein</fullName>
    </submittedName>
</protein>
<accession>A0A1R4HB68</accession>
<reference evidence="2" key="1">
    <citation type="submission" date="2017-02" db="EMBL/GenBank/DDBJ databases">
        <authorList>
            <person name="Daims H."/>
        </authorList>
    </citation>
    <scope>NUCLEOTIDE SEQUENCE [LARGE SCALE GENOMIC DNA]</scope>
</reference>
<evidence type="ECO:0000313" key="2">
    <source>
        <dbReference type="Proteomes" id="UP000195442"/>
    </source>
</evidence>
<sequence length="81" mass="9851">MQMNKHNIVSTWEQFKNDIKDQWSWLSHDQLGLIDGKQNYFTGKHHKNSYVTDTVEAEKRLSDWQKRQRDKMRNQNEQIMG</sequence>
<dbReference type="SUPFAM" id="SSF69047">
    <property type="entry name" value="Hypothetical protein YjbJ"/>
    <property type="match status" value="1"/>
</dbReference>
<dbReference type="EMBL" id="FUKJ01000263">
    <property type="protein sequence ID" value="SJM93502.1"/>
    <property type="molecule type" value="Genomic_DNA"/>
</dbReference>
<name>A0A1R4HB68_9GAMM</name>
<dbReference type="Proteomes" id="UP000195442">
    <property type="component" value="Unassembled WGS sequence"/>
</dbReference>
<proteinExistence type="predicted"/>
<dbReference type="AlphaFoldDB" id="A0A1R4HB68"/>
<dbReference type="Gene3D" id="1.10.1470.10">
    <property type="entry name" value="YjbJ"/>
    <property type="match status" value="1"/>
</dbReference>